<reference evidence="1" key="1">
    <citation type="journal article" date="2015" name="Nature">
        <title>Complex archaea that bridge the gap between prokaryotes and eukaryotes.</title>
        <authorList>
            <person name="Spang A."/>
            <person name="Saw J.H."/>
            <person name="Jorgensen S.L."/>
            <person name="Zaremba-Niedzwiedzka K."/>
            <person name="Martijn J."/>
            <person name="Lind A.E."/>
            <person name="van Eijk R."/>
            <person name="Schleper C."/>
            <person name="Guy L."/>
            <person name="Ettema T.J."/>
        </authorList>
    </citation>
    <scope>NUCLEOTIDE SEQUENCE</scope>
</reference>
<organism evidence="1">
    <name type="scientific">marine sediment metagenome</name>
    <dbReference type="NCBI Taxonomy" id="412755"/>
    <lineage>
        <taxon>unclassified sequences</taxon>
        <taxon>metagenomes</taxon>
        <taxon>ecological metagenomes</taxon>
    </lineage>
</organism>
<comment type="caution">
    <text evidence="1">The sequence shown here is derived from an EMBL/GenBank/DDBJ whole genome shotgun (WGS) entry which is preliminary data.</text>
</comment>
<dbReference type="AlphaFoldDB" id="A0A0F9BWK8"/>
<sequence length="45" mass="5370">MEKLNVNRLREEAVTEARKEFKAARTTEERHYARLALQRALREGK</sequence>
<evidence type="ECO:0000313" key="1">
    <source>
        <dbReference type="EMBL" id="KKK94799.1"/>
    </source>
</evidence>
<proteinExistence type="predicted"/>
<dbReference type="EMBL" id="LAZR01047190">
    <property type="protein sequence ID" value="KKK94799.1"/>
    <property type="molecule type" value="Genomic_DNA"/>
</dbReference>
<accession>A0A0F9BWK8</accession>
<name>A0A0F9BWK8_9ZZZZ</name>
<protein>
    <submittedName>
        <fullName evidence="1">Uncharacterized protein</fullName>
    </submittedName>
</protein>
<gene>
    <name evidence="1" type="ORF">LCGC14_2679200</name>
</gene>